<evidence type="ECO:0000313" key="3">
    <source>
        <dbReference type="EMBL" id="ASD63272.1"/>
    </source>
</evidence>
<dbReference type="GO" id="GO:0020037">
    <property type="term" value="F:heme binding"/>
    <property type="evidence" value="ECO:0007669"/>
    <property type="project" value="InterPro"/>
</dbReference>
<organism evidence="3 4">
    <name type="scientific">Bdellovibrio bacteriovorus</name>
    <dbReference type="NCBI Taxonomy" id="959"/>
    <lineage>
        <taxon>Bacteria</taxon>
        <taxon>Pseudomonadati</taxon>
        <taxon>Bdellovibrionota</taxon>
        <taxon>Bdellovibrionia</taxon>
        <taxon>Bdellovibrionales</taxon>
        <taxon>Pseudobdellovibrionaceae</taxon>
        <taxon>Bdellovibrio</taxon>
    </lineage>
</organism>
<name>A0A1Z3N710_BDEBC</name>
<gene>
    <name evidence="3" type="ORF">B9G79_06665</name>
</gene>
<keyword evidence="1" id="KW-0732">Signal</keyword>
<dbReference type="GO" id="GO:0009055">
    <property type="term" value="F:electron transfer activity"/>
    <property type="evidence" value="ECO:0007669"/>
    <property type="project" value="InterPro"/>
</dbReference>
<feature type="chain" id="PRO_5012238544" description="Cytochrome C Planctomycete-type domain-containing protein" evidence="1">
    <location>
        <begin position="20"/>
        <end position="114"/>
    </location>
</feature>
<dbReference type="OrthoDB" id="5293238at2"/>
<dbReference type="Pfam" id="PF07635">
    <property type="entry name" value="PSCyt1"/>
    <property type="match status" value="1"/>
</dbReference>
<dbReference type="EMBL" id="CP020946">
    <property type="protein sequence ID" value="ASD63272.1"/>
    <property type="molecule type" value="Genomic_DNA"/>
</dbReference>
<dbReference type="SUPFAM" id="SSF46626">
    <property type="entry name" value="Cytochrome c"/>
    <property type="match status" value="1"/>
</dbReference>
<protein>
    <recommendedName>
        <fullName evidence="2">Cytochrome C Planctomycete-type domain-containing protein</fullName>
    </recommendedName>
</protein>
<sequence>MKLLCFVSSLILFAGTAKALEPTYESISREVFQYSCYDCHHATGTGKRVPLDKASLLNSPLELVIPYNPDESGLILALERNDDKRMPPPDDIYDAVTKEEILIIRKWIENGAQD</sequence>
<feature type="domain" description="Cytochrome C Planctomycete-type" evidence="2">
    <location>
        <begin position="36"/>
        <end position="90"/>
    </location>
</feature>
<evidence type="ECO:0000256" key="1">
    <source>
        <dbReference type="SAM" id="SignalP"/>
    </source>
</evidence>
<evidence type="ECO:0000259" key="2">
    <source>
        <dbReference type="Pfam" id="PF07635"/>
    </source>
</evidence>
<dbReference type="InterPro" id="IPR011429">
    <property type="entry name" value="Cyt_c_Planctomycete-type"/>
</dbReference>
<accession>A0A1Z3N710</accession>
<reference evidence="3 4" key="1">
    <citation type="submission" date="2017-04" db="EMBL/GenBank/DDBJ databases">
        <title>Whole genome sequence of Bdellovibrio bacteriovorus strain SSB218315.</title>
        <authorList>
            <person name="Oyedara O."/>
            <person name="Rodriguez-Perez M.A."/>
        </authorList>
    </citation>
    <scope>NUCLEOTIDE SEQUENCE [LARGE SCALE GENOMIC DNA]</scope>
    <source>
        <strain evidence="3 4">SSB218315</strain>
    </source>
</reference>
<dbReference type="InterPro" id="IPR036909">
    <property type="entry name" value="Cyt_c-like_dom_sf"/>
</dbReference>
<dbReference type="Proteomes" id="UP000197003">
    <property type="component" value="Chromosome"/>
</dbReference>
<dbReference type="RefSeq" id="WP_088564826.1">
    <property type="nucleotide sequence ID" value="NZ_CP020946.1"/>
</dbReference>
<evidence type="ECO:0000313" key="4">
    <source>
        <dbReference type="Proteomes" id="UP000197003"/>
    </source>
</evidence>
<dbReference type="AlphaFoldDB" id="A0A1Z3N710"/>
<proteinExistence type="predicted"/>
<feature type="signal peptide" evidence="1">
    <location>
        <begin position="1"/>
        <end position="19"/>
    </location>
</feature>